<keyword evidence="2" id="KW-0805">Transcription regulation</keyword>
<evidence type="ECO:0000256" key="3">
    <source>
        <dbReference type="ARBA" id="ARBA00023125"/>
    </source>
</evidence>
<dbReference type="NCBIfam" id="NF047341">
    <property type="entry name" value="lactose_RbsR"/>
    <property type="match status" value="1"/>
</dbReference>
<dbReference type="PROSITE" id="PS50943">
    <property type="entry name" value="HTH_CROC1"/>
    <property type="match status" value="1"/>
</dbReference>
<gene>
    <name evidence="7" type="ORF">IV45_GL000229</name>
</gene>
<evidence type="ECO:0000259" key="5">
    <source>
        <dbReference type="PROSITE" id="PS50932"/>
    </source>
</evidence>
<dbReference type="PROSITE" id="PS50932">
    <property type="entry name" value="HTH_LACI_2"/>
    <property type="match status" value="1"/>
</dbReference>
<dbReference type="Gene3D" id="3.40.50.2300">
    <property type="match status" value="2"/>
</dbReference>
<feature type="domain" description="HTH cro/C1-type" evidence="6">
    <location>
        <begin position="3"/>
        <end position="37"/>
    </location>
</feature>
<dbReference type="Proteomes" id="UP000050934">
    <property type="component" value="Unassembled WGS sequence"/>
</dbReference>
<dbReference type="InterPro" id="IPR001387">
    <property type="entry name" value="Cro/C1-type_HTH"/>
</dbReference>
<protein>
    <submittedName>
        <fullName evidence="7">Catabolite control protein A</fullName>
    </submittedName>
</protein>
<dbReference type="PATRIC" id="fig|396268.3.peg.230"/>
<dbReference type="InterPro" id="IPR046335">
    <property type="entry name" value="LacI/GalR-like_sensor"/>
</dbReference>
<dbReference type="InterPro" id="IPR000843">
    <property type="entry name" value="HTH_LacI"/>
</dbReference>
<dbReference type="GO" id="GO:0000976">
    <property type="term" value="F:transcription cis-regulatory region binding"/>
    <property type="evidence" value="ECO:0007669"/>
    <property type="project" value="TreeGrafter"/>
</dbReference>
<evidence type="ECO:0000313" key="8">
    <source>
        <dbReference type="Proteomes" id="UP000050934"/>
    </source>
</evidence>
<evidence type="ECO:0000256" key="1">
    <source>
        <dbReference type="ARBA" id="ARBA00022491"/>
    </source>
</evidence>
<dbReference type="EMBL" id="JQBW01000006">
    <property type="protein sequence ID" value="KRN59190.1"/>
    <property type="molecule type" value="Genomic_DNA"/>
</dbReference>
<accession>A0A0R2I6D1</accession>
<evidence type="ECO:0000313" key="7">
    <source>
        <dbReference type="EMBL" id="KRN59190.1"/>
    </source>
</evidence>
<proteinExistence type="predicted"/>
<keyword evidence="3" id="KW-0238">DNA-binding</keyword>
<name>A0A0R2I6D1_9LACO</name>
<evidence type="ECO:0000256" key="2">
    <source>
        <dbReference type="ARBA" id="ARBA00023015"/>
    </source>
</evidence>
<keyword evidence="8" id="KW-1185">Reference proteome</keyword>
<dbReference type="Pfam" id="PF00356">
    <property type="entry name" value="LacI"/>
    <property type="match status" value="1"/>
</dbReference>
<evidence type="ECO:0000259" key="6">
    <source>
        <dbReference type="PROSITE" id="PS50943"/>
    </source>
</evidence>
<dbReference type="CDD" id="cd01392">
    <property type="entry name" value="HTH_LacI"/>
    <property type="match status" value="1"/>
</dbReference>
<reference evidence="7 8" key="1">
    <citation type="journal article" date="2015" name="Genome Announc.">
        <title>Expanding the biotechnology potential of lactobacilli through comparative genomics of 213 strains and associated genera.</title>
        <authorList>
            <person name="Sun Z."/>
            <person name="Harris H.M."/>
            <person name="McCann A."/>
            <person name="Guo C."/>
            <person name="Argimon S."/>
            <person name="Zhang W."/>
            <person name="Yang X."/>
            <person name="Jeffery I.B."/>
            <person name="Cooney J.C."/>
            <person name="Kagawa T.F."/>
            <person name="Liu W."/>
            <person name="Song Y."/>
            <person name="Salvetti E."/>
            <person name="Wrobel A."/>
            <person name="Rasinkangas P."/>
            <person name="Parkhill J."/>
            <person name="Rea M.C."/>
            <person name="O'Sullivan O."/>
            <person name="Ritari J."/>
            <person name="Douillard F.P."/>
            <person name="Paul Ross R."/>
            <person name="Yang R."/>
            <person name="Briner A.E."/>
            <person name="Felis G.E."/>
            <person name="de Vos W.M."/>
            <person name="Barrangou R."/>
            <person name="Klaenhammer T.R."/>
            <person name="Caufield P.W."/>
            <person name="Cui Y."/>
            <person name="Zhang H."/>
            <person name="O'Toole P.W."/>
        </authorList>
    </citation>
    <scope>NUCLEOTIDE SEQUENCE [LARGE SCALE GENOMIC DNA]</scope>
    <source>
        <strain evidence="7 8">DSM 17896</strain>
    </source>
</reference>
<dbReference type="AlphaFoldDB" id="A0A0R2I6D1"/>
<dbReference type="PANTHER" id="PTHR30146">
    <property type="entry name" value="LACI-RELATED TRANSCRIPTIONAL REPRESSOR"/>
    <property type="match status" value="1"/>
</dbReference>
<dbReference type="STRING" id="396268.IV45_GL000229"/>
<comment type="caution">
    <text evidence="7">The sequence shown here is derived from an EMBL/GenBank/DDBJ whole genome shotgun (WGS) entry which is preliminary data.</text>
</comment>
<evidence type="ECO:0000256" key="4">
    <source>
        <dbReference type="ARBA" id="ARBA00023163"/>
    </source>
</evidence>
<dbReference type="PANTHER" id="PTHR30146:SF148">
    <property type="entry name" value="HTH-TYPE TRANSCRIPTIONAL REPRESSOR PURR-RELATED"/>
    <property type="match status" value="1"/>
</dbReference>
<keyword evidence="1" id="KW-0678">Repressor</keyword>
<feature type="domain" description="HTH lacI-type" evidence="5">
    <location>
        <begin position="6"/>
        <end position="61"/>
    </location>
</feature>
<organism evidence="7 8">
    <name type="scientific">Limosilactobacillus secaliphilus</name>
    <dbReference type="NCBI Taxonomy" id="396268"/>
    <lineage>
        <taxon>Bacteria</taxon>
        <taxon>Bacillati</taxon>
        <taxon>Bacillota</taxon>
        <taxon>Bacilli</taxon>
        <taxon>Lactobacillales</taxon>
        <taxon>Lactobacillaceae</taxon>
        <taxon>Limosilactobacillus</taxon>
    </lineage>
</organism>
<dbReference type="SUPFAM" id="SSF47413">
    <property type="entry name" value="lambda repressor-like DNA-binding domains"/>
    <property type="match status" value="1"/>
</dbReference>
<dbReference type="Pfam" id="PF13377">
    <property type="entry name" value="Peripla_BP_3"/>
    <property type="match status" value="1"/>
</dbReference>
<sequence length="337" mass="37600">MMAKKVTIRQVADEAGVSVTTVSQILNDKGGRFSQETRDRVLAVKERLHYVPDFNARNLILHSSKMLGVLIPDLRNPFFSSFIHGIQEYCRDATYMPMVFSANHDVKLETYYLGKLLEHSVDGLIIASASITAEAIDKLVKPLQVPYLLFDQNQIANLADRIEVDDYNGGLLAGQHLTELGHQKMAILLPANSTINVRERLRGFKAAIKQAGLPADNLTEIHADFSMKAGYEATQKVLDSNVSAVFCADDILAIGLYRGLNERGLHVPGDLSIIGYDDIDLDQYVYPRLTTIAQPVVEIGRESARLLVNRLEKPDIDRQLIKFPVKLVQRESTSVKK</sequence>
<keyword evidence="4" id="KW-0804">Transcription</keyword>
<dbReference type="GO" id="GO:0003700">
    <property type="term" value="F:DNA-binding transcription factor activity"/>
    <property type="evidence" value="ECO:0007669"/>
    <property type="project" value="TreeGrafter"/>
</dbReference>
<dbReference type="InterPro" id="IPR010982">
    <property type="entry name" value="Lambda_DNA-bd_dom_sf"/>
</dbReference>
<dbReference type="Gene3D" id="1.10.260.40">
    <property type="entry name" value="lambda repressor-like DNA-binding domains"/>
    <property type="match status" value="1"/>
</dbReference>
<dbReference type="SUPFAM" id="SSF53822">
    <property type="entry name" value="Periplasmic binding protein-like I"/>
    <property type="match status" value="1"/>
</dbReference>
<dbReference type="InterPro" id="IPR028082">
    <property type="entry name" value="Peripla_BP_I"/>
</dbReference>
<dbReference type="SMART" id="SM00354">
    <property type="entry name" value="HTH_LACI"/>
    <property type="match status" value="1"/>
</dbReference>